<feature type="transmembrane region" description="Helical" evidence="1">
    <location>
        <begin position="93"/>
        <end position="115"/>
    </location>
</feature>
<keyword evidence="2" id="KW-0675">Receptor</keyword>
<feature type="transmembrane region" description="Helical" evidence="1">
    <location>
        <begin position="196"/>
        <end position="226"/>
    </location>
</feature>
<dbReference type="InParanoid" id="E3W719"/>
<dbReference type="Proteomes" id="UP000001940">
    <property type="component" value="Chromosome V"/>
</dbReference>
<sequence>MTECYIPKNLEIGFKIFQISPFIATPIYSIAIYLLIYHSSIHAKRIRIIYFRNLTLNVVCMVAISIILCPIFYLPMYGYQSNGLFRFVDWNLALPAIFTVYCILGVVISVMDLFHYRLKAILTMNTKPRNLKIKRFVQQLIYLAYTVLVFTAVSYLGLLKIQSSQDAIKPLVFEKYHMSEVWCPRFLVADPTSWPIILAICTTIIFIISVGSVVLLCGGFTFMILISSRNDLSSFTLRAQKKFTTVLIIQAIVHVVFILGPILGIVVSVYFEISIKDGGLVYFFVEAQQGTASTLVFIFAHSVTKKILNYATNYLRILIGLQASNSMWRVSIVELRSSKSVV</sequence>
<feature type="transmembrane region" description="Helical" evidence="1">
    <location>
        <begin position="136"/>
        <end position="158"/>
    </location>
</feature>
<feature type="transmembrane region" description="Helical" evidence="1">
    <location>
        <begin position="16"/>
        <end position="37"/>
    </location>
</feature>
<dbReference type="AlphaFoldDB" id="E3W719"/>
<feature type="transmembrane region" description="Helical" evidence="1">
    <location>
        <begin position="49"/>
        <end position="73"/>
    </location>
</feature>
<dbReference type="AGR" id="WB:WBGene00202511"/>
<evidence type="ECO:0000256" key="1">
    <source>
        <dbReference type="SAM" id="Phobius"/>
    </source>
</evidence>
<reference evidence="2 3" key="1">
    <citation type="journal article" date="1998" name="Science">
        <title>Genome sequence of the nematode C. elegans: a platform for investigating biology.</title>
        <authorList>
            <consortium name="The C. elegans sequencing consortium"/>
            <person name="Sulson J.E."/>
            <person name="Waterston R."/>
        </authorList>
    </citation>
    <scope>NUCLEOTIDE SEQUENCE [LARGE SCALE GENOMIC DNA]</scope>
    <source>
        <strain evidence="2 3">Bristol N2</strain>
    </source>
</reference>
<dbReference type="InterPro" id="IPR019422">
    <property type="entry name" value="7TM_GPCR_serpentine_rcpt_Srh"/>
</dbReference>
<evidence type="ECO:0000313" key="4">
    <source>
        <dbReference type="WormBase" id="F07C3.16"/>
    </source>
</evidence>
<gene>
    <name evidence="2" type="ORF">CELE_F07C3.16</name>
    <name evidence="2 4" type="ORF">F07C3.16</name>
</gene>
<keyword evidence="3" id="KW-1185">Reference proteome</keyword>
<dbReference type="PANTHER" id="PTHR46891">
    <property type="entry name" value="SERPENTINE RECEPTOR, CLASS H-RELATED"/>
    <property type="match status" value="1"/>
</dbReference>
<dbReference type="PANTHER" id="PTHR46891:SF8">
    <property type="entry name" value="SERPENTINE RECEPTOR, CLASS H"/>
    <property type="match status" value="1"/>
</dbReference>
<dbReference type="OrthoDB" id="5854073at2759"/>
<name>E3W719_CAEEL</name>
<organism evidence="2 3">
    <name type="scientific">Caenorhabditis elegans</name>
    <dbReference type="NCBI Taxonomy" id="6239"/>
    <lineage>
        <taxon>Eukaryota</taxon>
        <taxon>Metazoa</taxon>
        <taxon>Ecdysozoa</taxon>
        <taxon>Nematoda</taxon>
        <taxon>Chromadorea</taxon>
        <taxon>Rhabditida</taxon>
        <taxon>Rhabditina</taxon>
        <taxon>Rhabditomorpha</taxon>
        <taxon>Rhabditoidea</taxon>
        <taxon>Rhabditidae</taxon>
        <taxon>Peloderinae</taxon>
        <taxon>Caenorhabditis</taxon>
    </lineage>
</organism>
<dbReference type="HOGENOM" id="CLU_2576018_0_0_1"/>
<evidence type="ECO:0000313" key="2">
    <source>
        <dbReference type="EMBL" id="CCD68938.2"/>
    </source>
</evidence>
<proteinExistence type="predicted"/>
<dbReference type="WormBase" id="F07C3.16">
    <property type="protein sequence ID" value="CE52340"/>
    <property type="gene ID" value="WBGene00202511"/>
</dbReference>
<feature type="transmembrane region" description="Helical" evidence="1">
    <location>
        <begin position="279"/>
        <end position="300"/>
    </location>
</feature>
<keyword evidence="1" id="KW-0472">Membrane</keyword>
<dbReference type="Pfam" id="PF10318">
    <property type="entry name" value="7TM_GPCR_Srh"/>
    <property type="match status" value="1"/>
</dbReference>
<accession>E3W719</accession>
<dbReference type="EMBL" id="BX284605">
    <property type="protein sequence ID" value="CCD68938.2"/>
    <property type="molecule type" value="Genomic_DNA"/>
</dbReference>
<keyword evidence="1" id="KW-0812">Transmembrane</keyword>
<feature type="transmembrane region" description="Helical" evidence="1">
    <location>
        <begin position="247"/>
        <end position="273"/>
    </location>
</feature>
<protein>
    <submittedName>
        <fullName evidence="2">Serpentine Receptor, class H</fullName>
    </submittedName>
</protein>
<evidence type="ECO:0000313" key="3">
    <source>
        <dbReference type="Proteomes" id="UP000001940"/>
    </source>
</evidence>
<keyword evidence="1" id="KW-1133">Transmembrane helix</keyword>
<dbReference type="FunCoup" id="E3W719">
    <property type="interactions" value="348"/>
</dbReference>